<protein>
    <submittedName>
        <fullName evidence="1">Subtilisin-like protein</fullName>
    </submittedName>
</protein>
<evidence type="ECO:0000313" key="1">
    <source>
        <dbReference type="EMBL" id="KAI0066334.1"/>
    </source>
</evidence>
<sequence length="573" mass="59809">MFKAALVLLSLFSATLSTPHIARDLRLHESRDDVPDGFTHNGPAAGDTPLRLRLALKQNDIEGLQDVLMDVSTPTSANYGKHLSLEEVNEYVTPKPETIAAVNAWLSENGLTAKTLSPAGDWLGFQTTVAQANRLFDADFSAFTHDATGETTIRTLAYSIPASLQGHLDLVHPTITFPNPLASKRPVSVIPRRSRPPSSNITSDAAPASCNTAITPSCVQELYGIPTTPATQSSNTLAVSGFIGQFANEADLTQFLKMFRPDIDASTTFTLQTLDGGSNPQSQSEAGLEADLDTQYTIGIATGVPTFFISVGDNTQDGDLDGFLDIINFLLAEDTPPQVLTTSYGQNENTISRSLAISLCNAYMQLGARGTSILFASGDGGVQGSQAPTICLPGQNFVPTFPSGCPFMTSVGATQNVNPEVAASFSSGGFSNYFATPAYQSAAKSAYLTGLGNTHSGKFNASGRGFPDVAALGVDVQIVNEGAVTSVEGTSCASPIFASVVALLNDQLIAAGKPPLGFLNPFLYSTGASALNSITSGSNEGCITEGFPAKAGWNPVTGLGTPNFAKLLAAVGL</sequence>
<evidence type="ECO:0000313" key="2">
    <source>
        <dbReference type="Proteomes" id="UP000814140"/>
    </source>
</evidence>
<proteinExistence type="predicted"/>
<reference evidence="1" key="1">
    <citation type="submission" date="2021-03" db="EMBL/GenBank/DDBJ databases">
        <authorList>
            <consortium name="DOE Joint Genome Institute"/>
            <person name="Ahrendt S."/>
            <person name="Looney B.P."/>
            <person name="Miyauchi S."/>
            <person name="Morin E."/>
            <person name="Drula E."/>
            <person name="Courty P.E."/>
            <person name="Chicoki N."/>
            <person name="Fauchery L."/>
            <person name="Kohler A."/>
            <person name="Kuo A."/>
            <person name="Labutti K."/>
            <person name="Pangilinan J."/>
            <person name="Lipzen A."/>
            <person name="Riley R."/>
            <person name="Andreopoulos W."/>
            <person name="He G."/>
            <person name="Johnson J."/>
            <person name="Barry K.W."/>
            <person name="Grigoriev I.V."/>
            <person name="Nagy L."/>
            <person name="Hibbett D."/>
            <person name="Henrissat B."/>
            <person name="Matheny P.B."/>
            <person name="Labbe J."/>
            <person name="Martin F."/>
        </authorList>
    </citation>
    <scope>NUCLEOTIDE SEQUENCE</scope>
    <source>
        <strain evidence="1">HHB10654</strain>
    </source>
</reference>
<name>A0ACB8TBZ5_9AGAM</name>
<comment type="caution">
    <text evidence="1">The sequence shown here is derived from an EMBL/GenBank/DDBJ whole genome shotgun (WGS) entry which is preliminary data.</text>
</comment>
<keyword evidence="2" id="KW-1185">Reference proteome</keyword>
<dbReference type="Proteomes" id="UP000814140">
    <property type="component" value="Unassembled WGS sequence"/>
</dbReference>
<accession>A0ACB8TBZ5</accession>
<gene>
    <name evidence="1" type="ORF">BV25DRAFT_1528676</name>
</gene>
<dbReference type="EMBL" id="MU277193">
    <property type="protein sequence ID" value="KAI0066334.1"/>
    <property type="molecule type" value="Genomic_DNA"/>
</dbReference>
<reference evidence="1" key="2">
    <citation type="journal article" date="2022" name="New Phytol.">
        <title>Evolutionary transition to the ectomycorrhizal habit in the genomes of a hyperdiverse lineage of mushroom-forming fungi.</title>
        <authorList>
            <person name="Looney B."/>
            <person name="Miyauchi S."/>
            <person name="Morin E."/>
            <person name="Drula E."/>
            <person name="Courty P.E."/>
            <person name="Kohler A."/>
            <person name="Kuo A."/>
            <person name="LaButti K."/>
            <person name="Pangilinan J."/>
            <person name="Lipzen A."/>
            <person name="Riley R."/>
            <person name="Andreopoulos W."/>
            <person name="He G."/>
            <person name="Johnson J."/>
            <person name="Nolan M."/>
            <person name="Tritt A."/>
            <person name="Barry K.W."/>
            <person name="Grigoriev I.V."/>
            <person name="Nagy L.G."/>
            <person name="Hibbett D."/>
            <person name="Henrissat B."/>
            <person name="Matheny P.B."/>
            <person name="Labbe J."/>
            <person name="Martin F.M."/>
        </authorList>
    </citation>
    <scope>NUCLEOTIDE SEQUENCE</scope>
    <source>
        <strain evidence="1">HHB10654</strain>
    </source>
</reference>
<organism evidence="1 2">
    <name type="scientific">Artomyces pyxidatus</name>
    <dbReference type="NCBI Taxonomy" id="48021"/>
    <lineage>
        <taxon>Eukaryota</taxon>
        <taxon>Fungi</taxon>
        <taxon>Dikarya</taxon>
        <taxon>Basidiomycota</taxon>
        <taxon>Agaricomycotina</taxon>
        <taxon>Agaricomycetes</taxon>
        <taxon>Russulales</taxon>
        <taxon>Auriscalpiaceae</taxon>
        <taxon>Artomyces</taxon>
    </lineage>
</organism>